<feature type="region of interest" description="Disordered" evidence="1">
    <location>
        <begin position="30"/>
        <end position="50"/>
    </location>
</feature>
<organism evidence="3 4">
    <name type="scientific">[Candida] arabinofermentans NRRL YB-2248</name>
    <dbReference type="NCBI Taxonomy" id="983967"/>
    <lineage>
        <taxon>Eukaryota</taxon>
        <taxon>Fungi</taxon>
        <taxon>Dikarya</taxon>
        <taxon>Ascomycota</taxon>
        <taxon>Saccharomycotina</taxon>
        <taxon>Pichiomycetes</taxon>
        <taxon>Pichiales</taxon>
        <taxon>Pichiaceae</taxon>
        <taxon>Ogataea</taxon>
        <taxon>Ogataea/Candida clade</taxon>
    </lineage>
</organism>
<keyword evidence="4" id="KW-1185">Reference proteome</keyword>
<name>A0A1E4T1J0_9ASCO</name>
<dbReference type="PANTHER" id="PTHR31560">
    <property type="entry name" value="UPF0652 PROTEIN C16A11.03C-RELATED"/>
    <property type="match status" value="1"/>
</dbReference>
<evidence type="ECO:0000256" key="1">
    <source>
        <dbReference type="SAM" id="MobiDB-lite"/>
    </source>
</evidence>
<dbReference type="OrthoDB" id="406045at2759"/>
<sequence length="615" mass="71349">MNINGMDQDKKTLAQLLEANDEELDLIDVQKAKDKDLEDKVEDDVDDEDDDDKFDPNFCIDCKHMPTEIKCLTCNEPFCKVCFQFVHKSGSRKHHEIENVEKEEAEVTKDEVDNDDEDELDDDDDDDEGDSTMKEETDPNAEIHTIIMNGIKKNSKFIPMRLTYEERQLLKLLEAALSVSEYTDRVDILSYKSKTKRIVEQLREMCSILAGLVVSSNMKIGQKLIQDKNFEDNAEWYQTVFEVGRRYKIMNPERMRDTFGKLSYIIMDSRLPEVKDHMEFDLYAPIKTVHSYILQKGGFDSLELLNDPLIMDATAEIRPEGKSRMIINRQIRQKESAIERMSSKYTRVGGLTREDIRQILYSIGDFNSYTNKNRLPVIRTIKRLDEFFKDSGSSTKYSLGIRYGQSGARLTHKHEKQYLYVKQALELWSHVMRDMIELWSAADEDLFNGQKYQLTNTGQGLNRVKSCPVLYKKMYNILYEVQRKFDYWVGTPVIHLGDDAVPNALFFLDKYIQIPSILIPIDRCIEDIDVLAKDPYLEKYMIDQFGSIEDLKKTIMCDYFKHGFDGSGADNFYFAGSCVDAASTSSCEFCNNISKKDYYRVFMLTGFTNFNGEGY</sequence>
<gene>
    <name evidence="3" type="ORF">CANARDRAFT_23158</name>
</gene>
<evidence type="ECO:0000259" key="2">
    <source>
        <dbReference type="Pfam" id="PF09418"/>
    </source>
</evidence>
<dbReference type="Pfam" id="PF09418">
    <property type="entry name" value="DUF2009"/>
    <property type="match status" value="1"/>
</dbReference>
<evidence type="ECO:0000313" key="3">
    <source>
        <dbReference type="EMBL" id="ODV85629.1"/>
    </source>
</evidence>
<protein>
    <recommendedName>
        <fullName evidence="2">Non-canonical E2 ubiquitin-conjugating enzyme C-terminal domain-containing protein</fullName>
    </recommendedName>
</protein>
<accession>A0A1E4T1J0</accession>
<feature type="compositionally biased region" description="Acidic residues" evidence="1">
    <location>
        <begin position="112"/>
        <end position="130"/>
    </location>
</feature>
<feature type="region of interest" description="Disordered" evidence="1">
    <location>
        <begin position="93"/>
        <end position="141"/>
    </location>
</feature>
<dbReference type="Pfam" id="PF22586">
    <property type="entry name" value="ANCHR-like_BBOX"/>
    <property type="match status" value="1"/>
</dbReference>
<feature type="compositionally biased region" description="Acidic residues" evidence="1">
    <location>
        <begin position="39"/>
        <end position="50"/>
    </location>
</feature>
<evidence type="ECO:0000313" key="4">
    <source>
        <dbReference type="Proteomes" id="UP000094801"/>
    </source>
</evidence>
<dbReference type="InterPro" id="IPR018553">
    <property type="entry name" value="E2_Ub-conjug_enz"/>
</dbReference>
<dbReference type="Proteomes" id="UP000094801">
    <property type="component" value="Unassembled WGS sequence"/>
</dbReference>
<reference evidence="4" key="1">
    <citation type="submission" date="2016-04" db="EMBL/GenBank/DDBJ databases">
        <title>Comparative genomics of biotechnologically important yeasts.</title>
        <authorList>
            <consortium name="DOE Joint Genome Institute"/>
            <person name="Riley R."/>
            <person name="Haridas S."/>
            <person name="Wolfe K.H."/>
            <person name="Lopes M.R."/>
            <person name="Hittinger C.T."/>
            <person name="Goker M."/>
            <person name="Salamov A."/>
            <person name="Wisecaver J."/>
            <person name="Long T.M."/>
            <person name="Aerts A.L."/>
            <person name="Barry K."/>
            <person name="Choi C."/>
            <person name="Clum A."/>
            <person name="Coughlan A.Y."/>
            <person name="Deshpande S."/>
            <person name="Douglass A.P."/>
            <person name="Hanson S.J."/>
            <person name="Klenk H.-P."/>
            <person name="Labutti K."/>
            <person name="Lapidus A."/>
            <person name="Lindquist E."/>
            <person name="Lipzen A."/>
            <person name="Meier-Kolthoff J.P."/>
            <person name="Ohm R.A."/>
            <person name="Otillar R.P."/>
            <person name="Pangilinan J."/>
            <person name="Peng Y."/>
            <person name="Rokas A."/>
            <person name="Rosa C.A."/>
            <person name="Scheuner C."/>
            <person name="Sibirny A.A."/>
            <person name="Slot J.C."/>
            <person name="Stielow J.B."/>
            <person name="Sun H."/>
            <person name="Kurtzman C.P."/>
            <person name="Blackwell M."/>
            <person name="Grigoriev I.V."/>
            <person name="Jeffries T.W."/>
        </authorList>
    </citation>
    <scope>NUCLEOTIDE SEQUENCE [LARGE SCALE GENOMIC DNA]</scope>
    <source>
        <strain evidence="4">NRRL YB-2248</strain>
    </source>
</reference>
<dbReference type="EMBL" id="KV453852">
    <property type="protein sequence ID" value="ODV85629.1"/>
    <property type="molecule type" value="Genomic_DNA"/>
</dbReference>
<feature type="compositionally biased region" description="Basic and acidic residues" evidence="1">
    <location>
        <begin position="95"/>
        <end position="111"/>
    </location>
</feature>
<proteinExistence type="predicted"/>
<dbReference type="PANTHER" id="PTHR31560:SF0">
    <property type="entry name" value="UPF0652 PROTEIN C22H10.08"/>
    <property type="match status" value="1"/>
</dbReference>
<feature type="domain" description="Non-canonical E2 ubiquitin-conjugating enzyme C-terminal" evidence="2">
    <location>
        <begin position="155"/>
        <end position="612"/>
    </location>
</feature>
<dbReference type="InterPro" id="IPR057668">
    <property type="entry name" value="E2_Ub-conjug_enz_C"/>
</dbReference>
<dbReference type="AlphaFoldDB" id="A0A1E4T1J0"/>